<evidence type="ECO:0000313" key="1">
    <source>
        <dbReference type="EMBL" id="SMD68050.1"/>
    </source>
</evidence>
<dbReference type="EMBL" id="FWZD01000024">
    <property type="protein sequence ID" value="SMD68050.1"/>
    <property type="molecule type" value="Genomic_DNA"/>
</dbReference>
<reference evidence="2" key="1">
    <citation type="submission" date="2017-04" db="EMBL/GenBank/DDBJ databases">
        <authorList>
            <person name="Criscuolo A."/>
        </authorList>
    </citation>
    <scope>NUCLEOTIDE SEQUENCE [LARGE SCALE GENOMIC DNA]</scope>
</reference>
<dbReference type="RefSeq" id="WP_072770083.1">
    <property type="nucleotide sequence ID" value="NZ_FWZD01000024.1"/>
</dbReference>
<dbReference type="Proteomes" id="UP000194439">
    <property type="component" value="Unassembled WGS sequence"/>
</dbReference>
<organism evidence="1 2">
    <name type="scientific">Bacillus mobilis</name>
    <dbReference type="NCBI Taxonomy" id="2026190"/>
    <lineage>
        <taxon>Bacteria</taxon>
        <taxon>Bacillati</taxon>
        <taxon>Bacillota</taxon>
        <taxon>Bacilli</taxon>
        <taxon>Bacillales</taxon>
        <taxon>Bacillaceae</taxon>
        <taxon>Bacillus</taxon>
        <taxon>Bacillus cereus group</taxon>
    </lineage>
</organism>
<sequence length="66" mass="7418">MNLFEVYVVLKSEPIAKITTIEYQGSKEELASEIAESMANETKTTMVIGNMAFKIDAVDFVRVEDK</sequence>
<evidence type="ECO:0000313" key="2">
    <source>
        <dbReference type="Proteomes" id="UP000194439"/>
    </source>
</evidence>
<protein>
    <submittedName>
        <fullName evidence="1">Uncharacterized protein</fullName>
    </submittedName>
</protein>
<dbReference type="AlphaFoldDB" id="A0A1Y5YVP6"/>
<name>A0A1Y5YVP6_9BACI</name>
<gene>
    <name evidence="1" type="ORF">BACERE00185_00285</name>
</gene>
<proteinExistence type="predicted"/>
<accession>A0A1Y5YVP6</accession>